<dbReference type="Proteomes" id="UP000243024">
    <property type="component" value="Unassembled WGS sequence"/>
</dbReference>
<accession>A0A179IP81</accession>
<proteinExistence type="predicted"/>
<dbReference type="AlphaFoldDB" id="A0A179IP81"/>
<reference evidence="2 3" key="1">
    <citation type="submission" date="2015-09" db="EMBL/GenBank/DDBJ databases">
        <title>Draft genome sequence of Hydrogenibacillus schlegelii DSM 2000.</title>
        <authorList>
            <person name="Hemp J."/>
        </authorList>
    </citation>
    <scope>NUCLEOTIDE SEQUENCE [LARGE SCALE GENOMIC DNA]</scope>
    <source>
        <strain evidence="2 3">MA 48</strain>
    </source>
</reference>
<evidence type="ECO:0000313" key="2">
    <source>
        <dbReference type="EMBL" id="OAR03520.1"/>
    </source>
</evidence>
<organism evidence="2 3">
    <name type="scientific">Hydrogenibacillus schlegelii</name>
    <name type="common">Bacillus schlegelii</name>
    <dbReference type="NCBI Taxonomy" id="1484"/>
    <lineage>
        <taxon>Bacteria</taxon>
        <taxon>Bacillati</taxon>
        <taxon>Bacillota</taxon>
        <taxon>Bacilli</taxon>
        <taxon>Bacillales</taxon>
        <taxon>Bacillales Family X. Incertae Sedis</taxon>
        <taxon>Hydrogenibacillus</taxon>
    </lineage>
</organism>
<keyword evidence="3" id="KW-1185">Reference proteome</keyword>
<dbReference type="NCBIfam" id="TIGR02832">
    <property type="entry name" value="spo_yunB"/>
    <property type="match status" value="1"/>
</dbReference>
<feature type="compositionally biased region" description="Low complexity" evidence="1">
    <location>
        <begin position="228"/>
        <end position="252"/>
    </location>
</feature>
<evidence type="ECO:0000313" key="3">
    <source>
        <dbReference type="Proteomes" id="UP000243024"/>
    </source>
</evidence>
<evidence type="ECO:0000256" key="1">
    <source>
        <dbReference type="SAM" id="MobiDB-lite"/>
    </source>
</evidence>
<dbReference type="EMBL" id="JXBB01000055">
    <property type="protein sequence ID" value="OAR03520.1"/>
    <property type="molecule type" value="Genomic_DNA"/>
</dbReference>
<comment type="caution">
    <text evidence="2">The sequence shown here is derived from an EMBL/GenBank/DDBJ whole genome shotgun (WGS) entry which is preliminary data.</text>
</comment>
<dbReference type="STRING" id="1484.SA87_02430"/>
<dbReference type="OrthoDB" id="1649278at2"/>
<sequence>MARPTAFRRRFRRRSIFFLVFTAALVLFVQGFYLIERRMMPMIRSYAEVRVVQIAELAIMQAVRSRLDEMPNGRDLLIKTIDPNRGVIAISLDAGGAARVQALAEESMRKTLGTLSRQRIDVPLGVALGSEVLADTGPRIPVTIVPIGAAEVELEPAVEETGINNVLLTLYLKIKLRMRVIIPFASNEKTIEQRIAVAQELIVGQVPLYYFKNGAPSPIPVLPPPDLRPSGTGAGPPSAGAPSGPASGAAPDRSPPPAAPR</sequence>
<dbReference type="RefSeq" id="WP_066202729.1">
    <property type="nucleotide sequence ID" value="NZ_CBCSAS010000002.1"/>
</dbReference>
<dbReference type="InterPro" id="IPR014197">
    <property type="entry name" value="Sporulation_prot_YunB"/>
</dbReference>
<feature type="region of interest" description="Disordered" evidence="1">
    <location>
        <begin position="220"/>
        <end position="261"/>
    </location>
</feature>
<evidence type="ECO:0008006" key="4">
    <source>
        <dbReference type="Google" id="ProtNLM"/>
    </source>
</evidence>
<dbReference type="PIRSF" id="PIRSF021383">
    <property type="entry name" value="YunB"/>
    <property type="match status" value="1"/>
</dbReference>
<gene>
    <name evidence="2" type="ORF">SA87_02430</name>
</gene>
<name>A0A179IP81_HYDSH</name>
<dbReference type="Pfam" id="PF09560">
    <property type="entry name" value="Spore_YunB"/>
    <property type="match status" value="1"/>
</dbReference>
<protein>
    <recommendedName>
        <fullName evidence="4">Sporulation protein YunB</fullName>
    </recommendedName>
</protein>